<protein>
    <submittedName>
        <fullName evidence="2">SMP-30/gluconolactonase/LRE family protein</fullName>
    </submittedName>
</protein>
<organism evidence="2 3">
    <name type="scientific">Compostibacter hankyongensis</name>
    <dbReference type="NCBI Taxonomy" id="1007089"/>
    <lineage>
        <taxon>Bacteria</taxon>
        <taxon>Pseudomonadati</taxon>
        <taxon>Bacteroidota</taxon>
        <taxon>Chitinophagia</taxon>
        <taxon>Chitinophagales</taxon>
        <taxon>Chitinophagaceae</taxon>
        <taxon>Compostibacter</taxon>
    </lineage>
</organism>
<sequence length="303" mass="33437">MKLHFLLPGFLLLAACGSQPRNTADAGGDAAAADSLFRSSDLTAENTFSTNIEGPAVYRDSLFVVNYQHDGTLAYVSPEGKGLLWVSLPDSSTGNSIKFDAAGNMYVADFKEHNILKVDRNKKVSVFCHNDAFNQPNDICRSSRGWILASDPNWKDSTGQLWRIDVDGKATRLAAGMGTTNGLELSPDEKRLYVNESAQRRIWQFDIDTAGNISNKRPFTDFSDFGLDGMHCDKQGNLYVCRYGKGVIAVFDPAGKLLREIPLKGKNCSNLVFGGPDGRTVYVTLQDRKMLEQFRTDIPGKDF</sequence>
<dbReference type="Gene3D" id="2.120.10.30">
    <property type="entry name" value="TolB, C-terminal domain"/>
    <property type="match status" value="1"/>
</dbReference>
<dbReference type="InterPro" id="IPR051262">
    <property type="entry name" value="SMP-30/CGR1_Lactonase"/>
</dbReference>
<comment type="caution">
    <text evidence="2">The sequence shown here is derived from an EMBL/GenBank/DDBJ whole genome shotgun (WGS) entry which is preliminary data.</text>
</comment>
<gene>
    <name evidence="2" type="ORF">GCM10023143_29450</name>
</gene>
<reference evidence="3" key="1">
    <citation type="journal article" date="2019" name="Int. J. Syst. Evol. Microbiol.">
        <title>The Global Catalogue of Microorganisms (GCM) 10K type strain sequencing project: providing services to taxonomists for standard genome sequencing and annotation.</title>
        <authorList>
            <consortium name="The Broad Institute Genomics Platform"/>
            <consortium name="The Broad Institute Genome Sequencing Center for Infectious Disease"/>
            <person name="Wu L."/>
            <person name="Ma J."/>
        </authorList>
    </citation>
    <scope>NUCLEOTIDE SEQUENCE [LARGE SCALE GENOMIC DNA]</scope>
    <source>
        <strain evidence="3">JCM 17664</strain>
    </source>
</reference>
<dbReference type="Proteomes" id="UP001501207">
    <property type="component" value="Unassembled WGS sequence"/>
</dbReference>
<dbReference type="PANTHER" id="PTHR47572:SF5">
    <property type="entry name" value="BLR2277 PROTEIN"/>
    <property type="match status" value="1"/>
</dbReference>
<evidence type="ECO:0000313" key="3">
    <source>
        <dbReference type="Proteomes" id="UP001501207"/>
    </source>
</evidence>
<name>A0ABP8G5G7_9BACT</name>
<dbReference type="InterPro" id="IPR011042">
    <property type="entry name" value="6-blade_b-propeller_TolB-like"/>
</dbReference>
<evidence type="ECO:0000259" key="1">
    <source>
        <dbReference type="Pfam" id="PF08450"/>
    </source>
</evidence>
<dbReference type="SUPFAM" id="SSF63829">
    <property type="entry name" value="Calcium-dependent phosphotriesterase"/>
    <property type="match status" value="1"/>
</dbReference>
<accession>A0ABP8G5G7</accession>
<dbReference type="InterPro" id="IPR013658">
    <property type="entry name" value="SGL"/>
</dbReference>
<dbReference type="Pfam" id="PF08450">
    <property type="entry name" value="SGL"/>
    <property type="match status" value="1"/>
</dbReference>
<dbReference type="EMBL" id="BAABFN010000020">
    <property type="protein sequence ID" value="GAA4317399.1"/>
    <property type="molecule type" value="Genomic_DNA"/>
</dbReference>
<evidence type="ECO:0000313" key="2">
    <source>
        <dbReference type="EMBL" id="GAA4317399.1"/>
    </source>
</evidence>
<dbReference type="PROSITE" id="PS51257">
    <property type="entry name" value="PROKAR_LIPOPROTEIN"/>
    <property type="match status" value="1"/>
</dbReference>
<dbReference type="RefSeq" id="WP_344980691.1">
    <property type="nucleotide sequence ID" value="NZ_BAABFN010000020.1"/>
</dbReference>
<dbReference type="PANTHER" id="PTHR47572">
    <property type="entry name" value="LIPOPROTEIN-RELATED"/>
    <property type="match status" value="1"/>
</dbReference>
<keyword evidence="3" id="KW-1185">Reference proteome</keyword>
<proteinExistence type="predicted"/>
<feature type="domain" description="SMP-30/Gluconolactonase/LRE-like region" evidence="1">
    <location>
        <begin position="87"/>
        <end position="285"/>
    </location>
</feature>